<sequence length="68" mass="7541">MVARDHRCQHALDAALGAEEPAEPLRTGGNRLRPPSPARGFQLYRFRASAINYYKADQSSIGDQTARN</sequence>
<keyword evidence="3" id="KW-1185">Reference proteome</keyword>
<gene>
    <name evidence="2" type="ORF">EVAR_2793_1</name>
</gene>
<evidence type="ECO:0000313" key="2">
    <source>
        <dbReference type="EMBL" id="GBP07677.1"/>
    </source>
</evidence>
<name>A0A4C1T2I2_EUMVA</name>
<reference evidence="2 3" key="1">
    <citation type="journal article" date="2019" name="Commun. Biol.">
        <title>The bagworm genome reveals a unique fibroin gene that provides high tensile strength.</title>
        <authorList>
            <person name="Kono N."/>
            <person name="Nakamura H."/>
            <person name="Ohtoshi R."/>
            <person name="Tomita M."/>
            <person name="Numata K."/>
            <person name="Arakawa K."/>
        </authorList>
    </citation>
    <scope>NUCLEOTIDE SEQUENCE [LARGE SCALE GENOMIC DNA]</scope>
</reference>
<organism evidence="2 3">
    <name type="scientific">Eumeta variegata</name>
    <name type="common">Bagworm moth</name>
    <name type="synonym">Eumeta japonica</name>
    <dbReference type="NCBI Taxonomy" id="151549"/>
    <lineage>
        <taxon>Eukaryota</taxon>
        <taxon>Metazoa</taxon>
        <taxon>Ecdysozoa</taxon>
        <taxon>Arthropoda</taxon>
        <taxon>Hexapoda</taxon>
        <taxon>Insecta</taxon>
        <taxon>Pterygota</taxon>
        <taxon>Neoptera</taxon>
        <taxon>Endopterygota</taxon>
        <taxon>Lepidoptera</taxon>
        <taxon>Glossata</taxon>
        <taxon>Ditrysia</taxon>
        <taxon>Tineoidea</taxon>
        <taxon>Psychidae</taxon>
        <taxon>Oiketicinae</taxon>
        <taxon>Eumeta</taxon>
    </lineage>
</organism>
<protein>
    <submittedName>
        <fullName evidence="2">Uncharacterized protein</fullName>
    </submittedName>
</protein>
<dbReference type="AlphaFoldDB" id="A0A4C1T2I2"/>
<dbReference type="EMBL" id="BGZK01000027">
    <property type="protein sequence ID" value="GBP07677.1"/>
    <property type="molecule type" value="Genomic_DNA"/>
</dbReference>
<proteinExistence type="predicted"/>
<accession>A0A4C1T2I2</accession>
<dbReference type="Proteomes" id="UP000299102">
    <property type="component" value="Unassembled WGS sequence"/>
</dbReference>
<evidence type="ECO:0000256" key="1">
    <source>
        <dbReference type="SAM" id="MobiDB-lite"/>
    </source>
</evidence>
<evidence type="ECO:0000313" key="3">
    <source>
        <dbReference type="Proteomes" id="UP000299102"/>
    </source>
</evidence>
<feature type="region of interest" description="Disordered" evidence="1">
    <location>
        <begin position="12"/>
        <end position="38"/>
    </location>
</feature>
<comment type="caution">
    <text evidence="2">The sequence shown here is derived from an EMBL/GenBank/DDBJ whole genome shotgun (WGS) entry which is preliminary data.</text>
</comment>